<reference evidence="5" key="1">
    <citation type="submission" date="2020-10" db="EMBL/GenBank/DDBJ databases">
        <authorList>
            <person name="Gilroy R."/>
        </authorList>
    </citation>
    <scope>NUCLEOTIDE SEQUENCE</scope>
    <source>
        <strain evidence="5">F1-3629</strain>
    </source>
</reference>
<evidence type="ECO:0000259" key="3">
    <source>
        <dbReference type="PROSITE" id="PS51986"/>
    </source>
</evidence>
<dbReference type="SUPFAM" id="SSF55931">
    <property type="entry name" value="Glutamine synthetase/guanido kinase"/>
    <property type="match status" value="1"/>
</dbReference>
<dbReference type="Pfam" id="PF00120">
    <property type="entry name" value="Gln-synt_C"/>
    <property type="match status" value="1"/>
</dbReference>
<evidence type="ECO:0000256" key="1">
    <source>
        <dbReference type="PROSITE-ProRule" id="PRU01330"/>
    </source>
</evidence>
<dbReference type="PROSITE" id="PS00181">
    <property type="entry name" value="GLNA_ATP"/>
    <property type="match status" value="1"/>
</dbReference>
<dbReference type="EMBL" id="JADIMJ010000090">
    <property type="protein sequence ID" value="MBO8454296.1"/>
    <property type="molecule type" value="Genomic_DNA"/>
</dbReference>
<organism evidence="5 6">
    <name type="scientific">Candidatus Cryptobacteroides gallistercoris</name>
    <dbReference type="NCBI Taxonomy" id="2840765"/>
    <lineage>
        <taxon>Bacteria</taxon>
        <taxon>Pseudomonadati</taxon>
        <taxon>Bacteroidota</taxon>
        <taxon>Bacteroidia</taxon>
        <taxon>Bacteroidales</taxon>
        <taxon>Candidatus Cryptobacteroides</taxon>
    </lineage>
</organism>
<dbReference type="InterPro" id="IPR022147">
    <property type="entry name" value="GSIII_N"/>
</dbReference>
<dbReference type="GO" id="GO:0006542">
    <property type="term" value="P:glutamine biosynthetic process"/>
    <property type="evidence" value="ECO:0007669"/>
    <property type="project" value="InterPro"/>
</dbReference>
<dbReference type="InterPro" id="IPR040577">
    <property type="entry name" value="Gln-synt_C"/>
</dbReference>
<comment type="caution">
    <text evidence="5">The sequence shown here is derived from an EMBL/GenBank/DDBJ whole genome shotgun (WGS) entry which is preliminary data.</text>
</comment>
<sequence>MAAFRQRALNEAASHHAERFCVEDGPVSKYFGKNVLDLFKMRSYMSRQAYEAVLAAVKYGAKLDRSVSNEIASGMKAWAMEMGATHYTHLFHPLTDATAEKHEAFIVVKDGQAFERFSGSALVQQEPDASSFPNGGLRNTFEARGYSAWDPSSPVFVLDGTLCIPSVFVSYTGEALDTKVPNLKSLQALSDAASSVAKLFDPSVKSVHVNLGLEQEYFLVDESLYNARPDLVLCDRTVIGHTSAKDQQLEDHYFGAIPSKVSAFMKDFETEAYKLGILLQTRHNEVAPNQFECAPVYCEATKAIDQNMMLMIIMQKVAEKHHLKVIFHEKPFDGVNGSGKHCNWSIVTDGGVNLLSPGKTPTKNLQFLSFYAAVLKAVHDHHYLLMASIATLSNSYRLGGNEAPPAVMSVFSGSTLYNIFQSIENMQDLHEDVVNQEAIRIVNAIPDIFPDNTDRNRTSPFAFTGNRFEFRAVGSSVNVASAVYVLNSVVAESLNNFKAEVDALIAKGEELSNAVMTVVRKFIHESRNIMFEGNGYSKEWEEEAKRRGLRAITNVPESYEVYHEKKTVDLFSKLGVLAPNEVEARFEVLNETYVKKLQIEARVIGDICLNHVLPAAIRYQNILIENVKGVKDVFGEEFRELCASEVSTLKKISMFINRMSSDVEALVEARKHANRIEDIAERAKVYSHEVKDLMDKVRDSADHLEMLVDDEMWPLPKYRELLFI</sequence>
<accession>A0A940IG63</accession>
<dbReference type="GO" id="GO:0004356">
    <property type="term" value="F:glutamine synthetase activity"/>
    <property type="evidence" value="ECO:0007669"/>
    <property type="project" value="InterPro"/>
</dbReference>
<dbReference type="InterPro" id="IPR052725">
    <property type="entry name" value="GS_Type-3"/>
</dbReference>
<dbReference type="InterPro" id="IPR008146">
    <property type="entry name" value="Gln_synth_cat_dom"/>
</dbReference>
<comment type="similarity">
    <text evidence="1 2">Belongs to the glutamine synthetase family.</text>
</comment>
<evidence type="ECO:0000313" key="6">
    <source>
        <dbReference type="Proteomes" id="UP000771749"/>
    </source>
</evidence>
<feature type="domain" description="GS beta-grasp" evidence="3">
    <location>
        <begin position="85"/>
        <end position="173"/>
    </location>
</feature>
<proteinExistence type="inferred from homology"/>
<gene>
    <name evidence="5" type="ORF">IAC07_06205</name>
</gene>
<dbReference type="Pfam" id="PF12437">
    <property type="entry name" value="GSIII_N"/>
    <property type="match status" value="1"/>
</dbReference>
<evidence type="ECO:0000313" key="5">
    <source>
        <dbReference type="EMBL" id="MBO8454296.1"/>
    </source>
</evidence>
<dbReference type="Gene3D" id="3.30.590.10">
    <property type="entry name" value="Glutamine synthetase/guanido kinase, catalytic domain"/>
    <property type="match status" value="1"/>
</dbReference>
<dbReference type="InterPro" id="IPR027303">
    <property type="entry name" value="Gln_synth_gly_rich_site"/>
</dbReference>
<dbReference type="Proteomes" id="UP000771749">
    <property type="component" value="Unassembled WGS sequence"/>
</dbReference>
<evidence type="ECO:0000259" key="4">
    <source>
        <dbReference type="PROSITE" id="PS51987"/>
    </source>
</evidence>
<feature type="domain" description="GS catalytic" evidence="4">
    <location>
        <begin position="192"/>
        <end position="612"/>
    </location>
</feature>
<dbReference type="InterPro" id="IPR014746">
    <property type="entry name" value="Gln_synth/guanido_kin_cat_dom"/>
</dbReference>
<dbReference type="SMART" id="SM01230">
    <property type="entry name" value="Gln-synt_C"/>
    <property type="match status" value="1"/>
</dbReference>
<dbReference type="PROSITE" id="PS51986">
    <property type="entry name" value="GS_BETA_GRASP"/>
    <property type="match status" value="1"/>
</dbReference>
<dbReference type="Pfam" id="PF18318">
    <property type="entry name" value="Gln-synt_C-ter"/>
    <property type="match status" value="1"/>
</dbReference>
<name>A0A940IG63_9BACT</name>
<dbReference type="Gene3D" id="1.20.120.1560">
    <property type="match status" value="1"/>
</dbReference>
<dbReference type="PANTHER" id="PTHR42974:SF1">
    <property type="entry name" value="TYPE-3 GLUTAMINE SYNTHETASE"/>
    <property type="match status" value="1"/>
</dbReference>
<dbReference type="PROSITE" id="PS51987">
    <property type="entry name" value="GS_CATALYTIC"/>
    <property type="match status" value="1"/>
</dbReference>
<reference evidence="5" key="2">
    <citation type="journal article" date="2021" name="PeerJ">
        <title>Extensive microbial diversity within the chicken gut microbiome revealed by metagenomics and culture.</title>
        <authorList>
            <person name="Gilroy R."/>
            <person name="Ravi A."/>
            <person name="Getino M."/>
            <person name="Pursley I."/>
            <person name="Horton D.L."/>
            <person name="Alikhan N.F."/>
            <person name="Baker D."/>
            <person name="Gharbi K."/>
            <person name="Hall N."/>
            <person name="Watson M."/>
            <person name="Adriaenssens E.M."/>
            <person name="Foster-Nyarko E."/>
            <person name="Jarju S."/>
            <person name="Secka A."/>
            <person name="Antonio M."/>
            <person name="Oren A."/>
            <person name="Chaudhuri R.R."/>
            <person name="La Ragione R."/>
            <person name="Hildebrand F."/>
            <person name="Pallen M.J."/>
        </authorList>
    </citation>
    <scope>NUCLEOTIDE SEQUENCE</scope>
    <source>
        <strain evidence="5">F1-3629</strain>
    </source>
</reference>
<protein>
    <submittedName>
        <fullName evidence="5">Glutamine synthetase III</fullName>
    </submittedName>
</protein>
<dbReference type="PANTHER" id="PTHR42974">
    <property type="entry name" value="GLUTAMINE SYNTHETASE"/>
    <property type="match status" value="1"/>
</dbReference>
<evidence type="ECO:0000256" key="2">
    <source>
        <dbReference type="RuleBase" id="RU000384"/>
    </source>
</evidence>
<dbReference type="AlphaFoldDB" id="A0A940IG63"/>
<dbReference type="InterPro" id="IPR008147">
    <property type="entry name" value="Gln_synt_N"/>
</dbReference>